<evidence type="ECO:0000256" key="2">
    <source>
        <dbReference type="ARBA" id="ARBA00022676"/>
    </source>
</evidence>
<dbReference type="AlphaFoldDB" id="A0AAD0XHF6"/>
<dbReference type="SUPFAM" id="SSF53448">
    <property type="entry name" value="Nucleotide-diphospho-sugar transferases"/>
    <property type="match status" value="1"/>
</dbReference>
<evidence type="ECO:0000256" key="3">
    <source>
        <dbReference type="ARBA" id="ARBA00022679"/>
    </source>
</evidence>
<keyword evidence="3" id="KW-0808">Transferase</keyword>
<proteinExistence type="inferred from homology"/>
<dbReference type="Proteomes" id="UP000269199">
    <property type="component" value="Chromosome"/>
</dbReference>
<accession>A0AAD0XHF6</accession>
<dbReference type="EMBL" id="CP024996">
    <property type="protein sequence ID" value="AYR26316.1"/>
    <property type="molecule type" value="Genomic_DNA"/>
</dbReference>
<organism evidence="5 6">
    <name type="scientific">Herbaspirillum rubrisubalbicans</name>
    <dbReference type="NCBI Taxonomy" id="80842"/>
    <lineage>
        <taxon>Bacteria</taxon>
        <taxon>Pseudomonadati</taxon>
        <taxon>Pseudomonadota</taxon>
        <taxon>Betaproteobacteria</taxon>
        <taxon>Burkholderiales</taxon>
        <taxon>Oxalobacteraceae</taxon>
        <taxon>Herbaspirillum</taxon>
    </lineage>
</organism>
<reference evidence="5 6" key="1">
    <citation type="submission" date="2017-11" db="EMBL/GenBank/DDBJ databases">
        <title>Complete genome sequence of Herbaspirillum rubrisubalbicans DSM 11543.</title>
        <authorList>
            <person name="Chen M."/>
            <person name="An Q."/>
        </authorList>
    </citation>
    <scope>NUCLEOTIDE SEQUENCE [LARGE SCALE GENOMIC DNA]</scope>
    <source>
        <strain evidence="5 6">DSM 11543</strain>
    </source>
</reference>
<feature type="domain" description="Galactofuranosyltransferase GlfT2 N-terminal" evidence="4">
    <location>
        <begin position="51"/>
        <end position="111"/>
    </location>
</feature>
<dbReference type="Pfam" id="PF13641">
    <property type="entry name" value="Glyco_tranf_2_3"/>
    <property type="match status" value="1"/>
</dbReference>
<protein>
    <submittedName>
        <fullName evidence="5">Glycosyltransferase family 2 protein</fullName>
    </submittedName>
</protein>
<dbReference type="GO" id="GO:0016757">
    <property type="term" value="F:glycosyltransferase activity"/>
    <property type="evidence" value="ECO:0007669"/>
    <property type="project" value="UniProtKB-KW"/>
</dbReference>
<dbReference type="PANTHER" id="PTHR43179:SF12">
    <property type="entry name" value="GALACTOFURANOSYLTRANSFERASE GLFT2"/>
    <property type="match status" value="1"/>
</dbReference>
<evidence type="ECO:0000259" key="4">
    <source>
        <dbReference type="Pfam" id="PF17994"/>
    </source>
</evidence>
<sequence>MLSMKKTGNTIKTSNNNTVQEIFFSTNATIEALYLRTLHGHAELVDDVLCLEQDTKLSFNTYFNSFYESYWSQISSLDDLFLDIEFSGSLIIEVFRDTHHQGCQRITHLRLDADRQEQRSIPLNALGSSIGVTGRLFVDVMSRKNSRLVSLRFATSSAVRRKARISLGICTFQREKFVLRNLKSLLGMTALQPGLARIILVNQGGTLKLPELQRLIDSSARVLLIQQGNLGGCGGFTRTMHEALKIGEVTHHVLMDDDAVLDTRLLQNLISLLSFVDDDVVIGGHMLDMLRPQFLYEAGAQVRDNTRIIPLHHNVDLRSIDALHRFNAFQAVDYNAWWFCTVPIEQIRMAQFPAPIFIRGDDMEYGLRLQEQGNRTVAMPGIAVWHEPFYVKVGSWQLYYDLRNRLILAASYPHRFRMESPLDVLWWMLKSAASHDYLSAALLAKAVNDFLAGPTLMEQNSEAIHASVSRLTKSLAQPSTSEHDLPPAPQRLRRLPRSDWGLALLLTWRIASTLLLAGWSRPRLLMDHEASLANIHTGAYVKTNGIRSYRLRYLPHRMRLLQALHTSFSVWLAYRRRRKEAAQQWKNDIARLRSITTWQTIFHTNAPQQPGSMKQPGARG</sequence>
<evidence type="ECO:0000313" key="5">
    <source>
        <dbReference type="EMBL" id="AYR26316.1"/>
    </source>
</evidence>
<gene>
    <name evidence="5" type="ORF">RC54_21975</name>
</gene>
<dbReference type="Pfam" id="PF17994">
    <property type="entry name" value="Glft2_N"/>
    <property type="match status" value="1"/>
</dbReference>
<dbReference type="Gene3D" id="3.90.550.60">
    <property type="match status" value="1"/>
</dbReference>
<dbReference type="InterPro" id="IPR029044">
    <property type="entry name" value="Nucleotide-diphossugar_trans"/>
</dbReference>
<evidence type="ECO:0000256" key="1">
    <source>
        <dbReference type="ARBA" id="ARBA00006739"/>
    </source>
</evidence>
<comment type="similarity">
    <text evidence="1">Belongs to the glycosyltransferase 2 family.</text>
</comment>
<evidence type="ECO:0000313" key="6">
    <source>
        <dbReference type="Proteomes" id="UP000269199"/>
    </source>
</evidence>
<dbReference type="PANTHER" id="PTHR43179">
    <property type="entry name" value="RHAMNOSYLTRANSFERASE WBBL"/>
    <property type="match status" value="1"/>
</dbReference>
<keyword evidence="2" id="KW-0328">Glycosyltransferase</keyword>
<name>A0AAD0XHF6_9BURK</name>
<dbReference type="InterPro" id="IPR040492">
    <property type="entry name" value="GlfT2_N"/>
</dbReference>